<evidence type="ECO:0000256" key="1">
    <source>
        <dbReference type="ARBA" id="ARBA00004007"/>
    </source>
</evidence>
<keyword evidence="9 10" id="KW-0472">Membrane</keyword>
<dbReference type="PIRSF" id="PIRSF005413">
    <property type="entry name" value="COX11"/>
    <property type="match status" value="1"/>
</dbReference>
<evidence type="ECO:0000256" key="2">
    <source>
        <dbReference type="ARBA" id="ARBA00004382"/>
    </source>
</evidence>
<dbReference type="GO" id="GO:0005886">
    <property type="term" value="C:plasma membrane"/>
    <property type="evidence" value="ECO:0007669"/>
    <property type="project" value="UniProtKB-SubCell"/>
</dbReference>
<keyword evidence="10" id="KW-1003">Cell membrane</keyword>
<accession>A0A9W6N433</accession>
<dbReference type="PANTHER" id="PTHR21320:SF3">
    <property type="entry name" value="CYTOCHROME C OXIDASE ASSEMBLY PROTEIN COX11, MITOCHONDRIAL-RELATED"/>
    <property type="match status" value="1"/>
</dbReference>
<sequence>MTEPAPSADLNRRHGRVALACVAFVALMVGAAYAAVPLYDMFCRATGFGGTTQVAAAAPKQALDREITVRFDANVAPGLDWSFRPEVTNVRVKVGETKLVLFKVKNRSDRELAGTATYNVTPETTGGHFAKLQCFCFTEQVLKPGEELDMPVAFFVDPSIADDHELDRVSRITLSYTFFPAKAPRLTSAGTERPKL</sequence>
<dbReference type="PANTHER" id="PTHR21320">
    <property type="entry name" value="CYTOCHROME C OXIDASE ASSEMBLY PROTEIN COX11-RELATED"/>
    <property type="match status" value="1"/>
</dbReference>
<keyword evidence="8 10" id="KW-0186">Copper</keyword>
<keyword evidence="7 10" id="KW-1133">Transmembrane helix</keyword>
<evidence type="ECO:0000256" key="3">
    <source>
        <dbReference type="ARBA" id="ARBA00009620"/>
    </source>
</evidence>
<evidence type="ECO:0000256" key="5">
    <source>
        <dbReference type="ARBA" id="ARBA00022692"/>
    </source>
</evidence>
<dbReference type="FunFam" id="2.60.370.10:FF:000001">
    <property type="entry name" value="COX11 cytochrome c oxidase assembly homolog"/>
    <property type="match status" value="1"/>
</dbReference>
<keyword evidence="10" id="KW-0997">Cell inner membrane</keyword>
<keyword evidence="5 10" id="KW-0812">Transmembrane</keyword>
<evidence type="ECO:0000256" key="7">
    <source>
        <dbReference type="ARBA" id="ARBA00022989"/>
    </source>
</evidence>
<reference evidence="11" key="2">
    <citation type="submission" date="2023-01" db="EMBL/GenBank/DDBJ databases">
        <authorList>
            <person name="Sun Q."/>
            <person name="Evtushenko L."/>
        </authorList>
    </citation>
    <scope>NUCLEOTIDE SEQUENCE</scope>
    <source>
        <strain evidence="11">VKM B-2555</strain>
    </source>
</reference>
<gene>
    <name evidence="10 11" type="primary">ctaG</name>
    <name evidence="11" type="ORF">GCM10008171_21870</name>
</gene>
<protein>
    <recommendedName>
        <fullName evidence="4 10">Cytochrome c oxidase assembly protein CtaG</fullName>
    </recommendedName>
</protein>
<dbReference type="SUPFAM" id="SSF110111">
    <property type="entry name" value="Ctag/Cox11"/>
    <property type="match status" value="1"/>
</dbReference>
<dbReference type="Gene3D" id="2.60.370.10">
    <property type="entry name" value="Ctag/Cox11"/>
    <property type="match status" value="1"/>
</dbReference>
<dbReference type="Pfam" id="PF04442">
    <property type="entry name" value="CtaG_Cox11"/>
    <property type="match status" value="1"/>
</dbReference>
<dbReference type="RefSeq" id="WP_271204784.1">
    <property type="nucleotide sequence ID" value="NZ_BSFK01000010.1"/>
</dbReference>
<proteinExistence type="inferred from homology"/>
<dbReference type="InterPro" id="IPR007533">
    <property type="entry name" value="Cyt_c_oxidase_assmbl_CtaG"/>
</dbReference>
<dbReference type="GO" id="GO:0005507">
    <property type="term" value="F:copper ion binding"/>
    <property type="evidence" value="ECO:0007669"/>
    <property type="project" value="InterPro"/>
</dbReference>
<comment type="caution">
    <text evidence="11">The sequence shown here is derived from an EMBL/GenBank/DDBJ whole genome shotgun (WGS) entry which is preliminary data.</text>
</comment>
<reference evidence="11" key="1">
    <citation type="journal article" date="2014" name="Int. J. Syst. Evol. Microbiol.">
        <title>Complete genome sequence of Corynebacterium casei LMG S-19264T (=DSM 44701T), isolated from a smear-ripened cheese.</title>
        <authorList>
            <consortium name="US DOE Joint Genome Institute (JGI-PGF)"/>
            <person name="Walter F."/>
            <person name="Albersmeier A."/>
            <person name="Kalinowski J."/>
            <person name="Ruckert C."/>
        </authorList>
    </citation>
    <scope>NUCLEOTIDE SEQUENCE</scope>
    <source>
        <strain evidence="11">VKM B-2555</strain>
    </source>
</reference>
<comment type="subcellular location">
    <subcellularLocation>
        <location evidence="2 10">Cell inner membrane</location>
        <topology evidence="2 10">Single-pass type II membrane protein</topology>
        <orientation evidence="2 10">Periplasmic side</orientation>
    </subcellularLocation>
</comment>
<dbReference type="InterPro" id="IPR023471">
    <property type="entry name" value="CtaG/Cox11_dom_sf"/>
</dbReference>
<evidence type="ECO:0000256" key="9">
    <source>
        <dbReference type="ARBA" id="ARBA00023136"/>
    </source>
</evidence>
<feature type="topological domain" description="Periplasmic" evidence="10">
    <location>
        <begin position="36"/>
        <end position="196"/>
    </location>
</feature>
<name>A0A9W6N433_9HYPH</name>
<dbReference type="EMBL" id="BSFK01000010">
    <property type="protein sequence ID" value="GLK76933.1"/>
    <property type="molecule type" value="Genomic_DNA"/>
</dbReference>
<evidence type="ECO:0000256" key="8">
    <source>
        <dbReference type="ARBA" id="ARBA00023008"/>
    </source>
</evidence>
<evidence type="ECO:0000313" key="11">
    <source>
        <dbReference type="EMBL" id="GLK76933.1"/>
    </source>
</evidence>
<dbReference type="HAMAP" id="MF_00155">
    <property type="entry name" value="CtaG"/>
    <property type="match status" value="1"/>
</dbReference>
<evidence type="ECO:0000256" key="4">
    <source>
        <dbReference type="ARBA" id="ARBA00015384"/>
    </source>
</evidence>
<organism evidence="11 12">
    <name type="scientific">Methylopila jiangsuensis</name>
    <dbReference type="NCBI Taxonomy" id="586230"/>
    <lineage>
        <taxon>Bacteria</taxon>
        <taxon>Pseudomonadati</taxon>
        <taxon>Pseudomonadota</taxon>
        <taxon>Alphaproteobacteria</taxon>
        <taxon>Hyphomicrobiales</taxon>
        <taxon>Methylopilaceae</taxon>
        <taxon>Methylopila</taxon>
    </lineage>
</organism>
<dbReference type="Proteomes" id="UP001143364">
    <property type="component" value="Unassembled WGS sequence"/>
</dbReference>
<dbReference type="GO" id="GO:0008535">
    <property type="term" value="P:respiratory chain complex IV assembly"/>
    <property type="evidence" value="ECO:0007669"/>
    <property type="project" value="UniProtKB-UniRule"/>
</dbReference>
<comment type="similarity">
    <text evidence="3 10">Belongs to the COX11/CtaG family.</text>
</comment>
<comment type="function">
    <text evidence="1 10">Exerts its effect at some terminal stage of cytochrome c oxidase synthesis, probably by being involved in the insertion of the copper B into subunit I.</text>
</comment>
<dbReference type="NCBIfam" id="NF003465">
    <property type="entry name" value="PRK05089.1"/>
    <property type="match status" value="1"/>
</dbReference>
<evidence type="ECO:0000256" key="6">
    <source>
        <dbReference type="ARBA" id="ARBA00022968"/>
    </source>
</evidence>
<evidence type="ECO:0000256" key="10">
    <source>
        <dbReference type="HAMAP-Rule" id="MF_00155"/>
    </source>
</evidence>
<dbReference type="AlphaFoldDB" id="A0A9W6N433"/>
<keyword evidence="12" id="KW-1185">Reference proteome</keyword>
<feature type="topological domain" description="Cytoplasmic" evidence="10">
    <location>
        <begin position="1"/>
        <end position="12"/>
    </location>
</feature>
<keyword evidence="6 10" id="KW-0735">Signal-anchor</keyword>
<evidence type="ECO:0000313" key="12">
    <source>
        <dbReference type="Proteomes" id="UP001143364"/>
    </source>
</evidence>